<sequence length="126" mass="14024">MSTLPTGPTDRPLLTFQLLQPYGFNCRRHEQVRHCLSSSISPHKALTAPTLRLEGKGRTKEQHSRDDGDLGQHDQVCKPSKPPDHPKAGSAKIPESEFSTLPNGLKHYDIMVGTRPKAVKRSHLNL</sequence>
<feature type="compositionally biased region" description="Basic and acidic residues" evidence="1">
    <location>
        <begin position="53"/>
        <end position="87"/>
    </location>
</feature>
<evidence type="ECO:0000313" key="3">
    <source>
        <dbReference type="Proteomes" id="UP000479710"/>
    </source>
</evidence>
<dbReference type="AlphaFoldDB" id="A0A6G1EYZ5"/>
<organism evidence="2 3">
    <name type="scientific">Oryza meyeriana var. granulata</name>
    <dbReference type="NCBI Taxonomy" id="110450"/>
    <lineage>
        <taxon>Eukaryota</taxon>
        <taxon>Viridiplantae</taxon>
        <taxon>Streptophyta</taxon>
        <taxon>Embryophyta</taxon>
        <taxon>Tracheophyta</taxon>
        <taxon>Spermatophyta</taxon>
        <taxon>Magnoliopsida</taxon>
        <taxon>Liliopsida</taxon>
        <taxon>Poales</taxon>
        <taxon>Poaceae</taxon>
        <taxon>BOP clade</taxon>
        <taxon>Oryzoideae</taxon>
        <taxon>Oryzeae</taxon>
        <taxon>Oryzinae</taxon>
        <taxon>Oryza</taxon>
        <taxon>Oryza meyeriana</taxon>
    </lineage>
</organism>
<evidence type="ECO:0000256" key="1">
    <source>
        <dbReference type="SAM" id="MobiDB-lite"/>
    </source>
</evidence>
<dbReference type="EMBL" id="SPHZ02000002">
    <property type="protein sequence ID" value="KAF0929870.1"/>
    <property type="molecule type" value="Genomic_DNA"/>
</dbReference>
<protein>
    <submittedName>
        <fullName evidence="2">Uncharacterized protein</fullName>
    </submittedName>
</protein>
<comment type="caution">
    <text evidence="2">The sequence shown here is derived from an EMBL/GenBank/DDBJ whole genome shotgun (WGS) entry which is preliminary data.</text>
</comment>
<reference evidence="2 3" key="1">
    <citation type="submission" date="2019-11" db="EMBL/GenBank/DDBJ databases">
        <title>Whole genome sequence of Oryza granulata.</title>
        <authorList>
            <person name="Li W."/>
        </authorList>
    </citation>
    <scope>NUCLEOTIDE SEQUENCE [LARGE SCALE GENOMIC DNA]</scope>
    <source>
        <strain evidence="3">cv. Menghai</strain>
        <tissue evidence="2">Leaf</tissue>
    </source>
</reference>
<accession>A0A6G1EYZ5</accession>
<gene>
    <name evidence="2" type="ORF">E2562_026084</name>
</gene>
<evidence type="ECO:0000313" key="2">
    <source>
        <dbReference type="EMBL" id="KAF0929870.1"/>
    </source>
</evidence>
<name>A0A6G1EYZ5_9ORYZ</name>
<dbReference type="OrthoDB" id="1902587at2759"/>
<dbReference type="Proteomes" id="UP000479710">
    <property type="component" value="Unassembled WGS sequence"/>
</dbReference>
<feature type="region of interest" description="Disordered" evidence="1">
    <location>
        <begin position="36"/>
        <end position="100"/>
    </location>
</feature>
<proteinExistence type="predicted"/>
<keyword evidence="3" id="KW-1185">Reference proteome</keyword>